<dbReference type="InterPro" id="IPR049874">
    <property type="entry name" value="ROK_cs"/>
</dbReference>
<protein>
    <submittedName>
        <fullName evidence="4">Sugar kinase</fullName>
    </submittedName>
</protein>
<reference evidence="4 5" key="1">
    <citation type="submission" date="2019-06" db="EMBL/GenBank/DDBJ databases">
        <title>Whole genome shotgun sequence of Streptomyces gardneri NBRC 12865.</title>
        <authorList>
            <person name="Hosoyama A."/>
            <person name="Uohara A."/>
            <person name="Ohji S."/>
            <person name="Ichikawa N."/>
        </authorList>
    </citation>
    <scope>NUCLEOTIDE SEQUENCE [LARGE SCALE GENOMIC DNA]</scope>
    <source>
        <strain evidence="4 5">NBRC 12865</strain>
    </source>
</reference>
<dbReference type="GO" id="GO:0016301">
    <property type="term" value="F:kinase activity"/>
    <property type="evidence" value="ECO:0007669"/>
    <property type="project" value="UniProtKB-KW"/>
</dbReference>
<keyword evidence="5" id="KW-1185">Reference proteome</keyword>
<proteinExistence type="inferred from homology"/>
<evidence type="ECO:0000256" key="1">
    <source>
        <dbReference type="ARBA" id="ARBA00006479"/>
    </source>
</evidence>
<dbReference type="SUPFAM" id="SSF53067">
    <property type="entry name" value="Actin-like ATPase domain"/>
    <property type="match status" value="1"/>
</dbReference>
<dbReference type="InterPro" id="IPR005471">
    <property type="entry name" value="Tscrpt_reg_IclR_N"/>
</dbReference>
<accession>A0A4Y3RFI2</accession>
<dbReference type="Proteomes" id="UP000315226">
    <property type="component" value="Unassembled WGS sequence"/>
</dbReference>
<dbReference type="PROSITE" id="PS01125">
    <property type="entry name" value="ROK"/>
    <property type="match status" value="1"/>
</dbReference>
<dbReference type="PANTHER" id="PTHR18964">
    <property type="entry name" value="ROK (REPRESSOR, ORF, KINASE) FAMILY"/>
    <property type="match status" value="1"/>
</dbReference>
<dbReference type="InterPro" id="IPR000600">
    <property type="entry name" value="ROK"/>
</dbReference>
<feature type="region of interest" description="Disordered" evidence="2">
    <location>
        <begin position="404"/>
        <end position="425"/>
    </location>
</feature>
<dbReference type="RefSeq" id="WP_141293722.1">
    <property type="nucleotide sequence ID" value="NZ_BJMN01000006.1"/>
</dbReference>
<feature type="domain" description="HTH iclR-type" evidence="3">
    <location>
        <begin position="15"/>
        <end position="58"/>
    </location>
</feature>
<gene>
    <name evidence="4" type="ORF">SGA01_10380</name>
</gene>
<dbReference type="Gene3D" id="3.30.420.40">
    <property type="match status" value="2"/>
</dbReference>
<evidence type="ECO:0000313" key="5">
    <source>
        <dbReference type="Proteomes" id="UP000315226"/>
    </source>
</evidence>
<organism evidence="4 5">
    <name type="scientific">Streptomyces gardneri</name>
    <dbReference type="NCBI Taxonomy" id="66892"/>
    <lineage>
        <taxon>Bacteria</taxon>
        <taxon>Bacillati</taxon>
        <taxon>Actinomycetota</taxon>
        <taxon>Actinomycetes</taxon>
        <taxon>Kitasatosporales</taxon>
        <taxon>Streptomycetaceae</taxon>
        <taxon>Streptomyces</taxon>
    </lineage>
</organism>
<evidence type="ECO:0000313" key="4">
    <source>
        <dbReference type="EMBL" id="GEB55433.1"/>
    </source>
</evidence>
<dbReference type="Pfam" id="PF00480">
    <property type="entry name" value="ROK"/>
    <property type="match status" value="1"/>
</dbReference>
<evidence type="ECO:0000256" key="2">
    <source>
        <dbReference type="SAM" id="MobiDB-lite"/>
    </source>
</evidence>
<feature type="compositionally biased region" description="Basic and acidic residues" evidence="2">
    <location>
        <begin position="408"/>
        <end position="419"/>
    </location>
</feature>
<keyword evidence="4" id="KW-0418">Kinase</keyword>
<dbReference type="PANTHER" id="PTHR18964:SF149">
    <property type="entry name" value="BIFUNCTIONAL UDP-N-ACETYLGLUCOSAMINE 2-EPIMERASE_N-ACETYLMANNOSAMINE KINASE"/>
    <property type="match status" value="1"/>
</dbReference>
<dbReference type="SUPFAM" id="SSF46785">
    <property type="entry name" value="Winged helix' DNA-binding domain"/>
    <property type="match status" value="1"/>
</dbReference>
<dbReference type="OrthoDB" id="3534172at2"/>
<dbReference type="AlphaFoldDB" id="A0A4Y3RFI2"/>
<comment type="caution">
    <text evidence="4">The sequence shown here is derived from an EMBL/GenBank/DDBJ whole genome shotgun (WGS) entry which is preliminary data.</text>
</comment>
<name>A0A4Y3RFI2_9ACTN</name>
<sequence length="425" mass="45222">MIKRTSQDIRRLNRFEVLRRVYAGPGAMSRQDIATATGLSFATVANLTAELLEAGVLVEAGHEDSSGGRPRARLAVNAERGALIGVDIAETSVHAELFDLALTVRHSVERPLPPGDVRPSDVVDVLAGCVEELLSVSGTPRERVLGAGVSVPGMVEREGGVSSFSPYWSWHEVPLRALLDERLGLPLWLDNPLRASTVAELWFGAGREADDLVVLTLRAGVGAGIAIGGQLYRGFTNSAGEWGHTCLALDGRLCTCGNRGCVEAYVSTRGIAQTWRELAPDDERAAGADDATTVAALALAAADGDPTAAAVIDRTGRYLGAAMANLVNLLNPRVLVLGNQVVDLLGERLLTATYEAVTRHALPLPHRAATLRRSAVPHNAVTRGAATFALEGFLNDREVFGPVSRMRQPRERRDGRRAGSADAEA</sequence>
<keyword evidence="4" id="KW-0808">Transferase</keyword>
<dbReference type="Pfam" id="PF09339">
    <property type="entry name" value="HTH_IclR"/>
    <property type="match status" value="1"/>
</dbReference>
<evidence type="ECO:0000259" key="3">
    <source>
        <dbReference type="Pfam" id="PF09339"/>
    </source>
</evidence>
<dbReference type="InterPro" id="IPR043129">
    <property type="entry name" value="ATPase_NBD"/>
</dbReference>
<dbReference type="EMBL" id="BJMN01000006">
    <property type="protein sequence ID" value="GEB55433.1"/>
    <property type="molecule type" value="Genomic_DNA"/>
</dbReference>
<dbReference type="InterPro" id="IPR036390">
    <property type="entry name" value="WH_DNA-bd_sf"/>
</dbReference>
<comment type="similarity">
    <text evidence="1">Belongs to the ROK (NagC/XylR) family.</text>
</comment>
<dbReference type="Gene3D" id="1.10.10.10">
    <property type="entry name" value="Winged helix-like DNA-binding domain superfamily/Winged helix DNA-binding domain"/>
    <property type="match status" value="1"/>
</dbReference>
<dbReference type="InterPro" id="IPR036388">
    <property type="entry name" value="WH-like_DNA-bd_sf"/>
</dbReference>